<dbReference type="FunFam" id="1.20.1740.10:FF:000013">
    <property type="entry name" value="Solute carrier family 12 member"/>
    <property type="match status" value="1"/>
</dbReference>
<evidence type="ECO:0000256" key="2">
    <source>
        <dbReference type="ARBA" id="ARBA00010593"/>
    </source>
</evidence>
<feature type="transmembrane region" description="Helical" evidence="7">
    <location>
        <begin position="272"/>
        <end position="293"/>
    </location>
</feature>
<feature type="transmembrane region" description="Helical" evidence="7">
    <location>
        <begin position="42"/>
        <end position="67"/>
    </location>
</feature>
<keyword evidence="3" id="KW-0813">Transport</keyword>
<feature type="domain" description="Amino acid permease/ SLC12A" evidence="8">
    <location>
        <begin position="17"/>
        <end position="463"/>
    </location>
</feature>
<protein>
    <submittedName>
        <fullName evidence="9">Amino acid permease</fullName>
    </submittedName>
</protein>
<comment type="subcellular location">
    <subcellularLocation>
        <location evidence="1">Membrane</location>
        <topology evidence="1">Multi-pass membrane protein</topology>
    </subcellularLocation>
</comment>
<evidence type="ECO:0000313" key="9">
    <source>
        <dbReference type="EMBL" id="MBS3848161.1"/>
    </source>
</evidence>
<evidence type="ECO:0000256" key="5">
    <source>
        <dbReference type="ARBA" id="ARBA00022989"/>
    </source>
</evidence>
<keyword evidence="4 7" id="KW-0812">Transmembrane</keyword>
<feature type="transmembrane region" description="Helical" evidence="7">
    <location>
        <begin position="154"/>
        <end position="173"/>
    </location>
</feature>
<feature type="transmembrane region" description="Helical" evidence="7">
    <location>
        <begin position="348"/>
        <end position="365"/>
    </location>
</feature>
<evidence type="ECO:0000256" key="4">
    <source>
        <dbReference type="ARBA" id="ARBA00022692"/>
    </source>
</evidence>
<dbReference type="Proteomes" id="UP000678281">
    <property type="component" value="Unassembled WGS sequence"/>
</dbReference>
<name>A0A942EEB2_9HYPH</name>
<dbReference type="InterPro" id="IPR004842">
    <property type="entry name" value="SLC12A_fam"/>
</dbReference>
<reference evidence="9" key="1">
    <citation type="submission" date="2021-04" db="EMBL/GenBank/DDBJ databases">
        <title>Devosia litorisediminis sp. nov., isolated from a sand dune.</title>
        <authorList>
            <person name="Park S."/>
            <person name="Yoon J.-H."/>
        </authorList>
    </citation>
    <scope>NUCLEOTIDE SEQUENCE</scope>
    <source>
        <strain evidence="9">BSSL-BM10</strain>
    </source>
</reference>
<dbReference type="AlphaFoldDB" id="A0A942EEB2"/>
<proteinExistence type="inferred from homology"/>
<gene>
    <name evidence="9" type="ORF">KD146_05565</name>
</gene>
<feature type="transmembrane region" description="Helical" evidence="7">
    <location>
        <begin position="12"/>
        <end position="36"/>
    </location>
</feature>
<evidence type="ECO:0000256" key="3">
    <source>
        <dbReference type="ARBA" id="ARBA00022448"/>
    </source>
</evidence>
<dbReference type="PANTHER" id="PTHR11827">
    <property type="entry name" value="SOLUTE CARRIER FAMILY 12, CATION COTRANSPORTERS"/>
    <property type="match status" value="1"/>
</dbReference>
<evidence type="ECO:0000256" key="6">
    <source>
        <dbReference type="ARBA" id="ARBA00023136"/>
    </source>
</evidence>
<comment type="caution">
    <text evidence="9">The sequence shown here is derived from an EMBL/GenBank/DDBJ whole genome shotgun (WGS) entry which is preliminary data.</text>
</comment>
<feature type="transmembrane region" description="Helical" evidence="7">
    <location>
        <begin position="126"/>
        <end position="147"/>
    </location>
</feature>
<dbReference type="Pfam" id="PF00324">
    <property type="entry name" value="AA_permease"/>
    <property type="match status" value="1"/>
</dbReference>
<keyword evidence="6 7" id="KW-0472">Membrane</keyword>
<evidence type="ECO:0000313" key="10">
    <source>
        <dbReference type="Proteomes" id="UP000678281"/>
    </source>
</evidence>
<keyword evidence="5 7" id="KW-1133">Transmembrane helix</keyword>
<comment type="similarity">
    <text evidence="2">Belongs to the SLC12A transporter family.</text>
</comment>
<dbReference type="GO" id="GO:0015377">
    <property type="term" value="F:chloride:monoatomic cation symporter activity"/>
    <property type="evidence" value="ECO:0007669"/>
    <property type="project" value="InterPro"/>
</dbReference>
<organism evidence="9 10">
    <name type="scientific">Devosia litorisediminis</name>
    <dbReference type="NCBI Taxonomy" id="2829817"/>
    <lineage>
        <taxon>Bacteria</taxon>
        <taxon>Pseudomonadati</taxon>
        <taxon>Pseudomonadota</taxon>
        <taxon>Alphaproteobacteria</taxon>
        <taxon>Hyphomicrobiales</taxon>
        <taxon>Devosiaceae</taxon>
        <taxon>Devosia</taxon>
    </lineage>
</organism>
<dbReference type="PANTHER" id="PTHR11827:SF72">
    <property type="entry name" value="GH08340P"/>
    <property type="match status" value="1"/>
</dbReference>
<evidence type="ECO:0000259" key="8">
    <source>
        <dbReference type="Pfam" id="PF00324"/>
    </source>
</evidence>
<dbReference type="Gene3D" id="1.20.1740.10">
    <property type="entry name" value="Amino acid/polyamine transporter I"/>
    <property type="match status" value="1"/>
</dbReference>
<feature type="transmembrane region" description="Helical" evidence="7">
    <location>
        <begin position="88"/>
        <end position="114"/>
    </location>
</feature>
<dbReference type="InterPro" id="IPR004841">
    <property type="entry name" value="AA-permease/SLC12A_dom"/>
</dbReference>
<feature type="transmembrane region" description="Helical" evidence="7">
    <location>
        <begin position="386"/>
        <end position="417"/>
    </location>
</feature>
<evidence type="ECO:0000256" key="7">
    <source>
        <dbReference type="SAM" id="Phobius"/>
    </source>
</evidence>
<keyword evidence="10" id="KW-1185">Reference proteome</keyword>
<dbReference type="EMBL" id="JAGXTP010000001">
    <property type="protein sequence ID" value="MBS3848161.1"/>
    <property type="molecule type" value="Genomic_DNA"/>
</dbReference>
<dbReference type="GO" id="GO:0016020">
    <property type="term" value="C:membrane"/>
    <property type="evidence" value="ECO:0007669"/>
    <property type="project" value="UniProtKB-SubCell"/>
</dbReference>
<accession>A0A942EEB2</accession>
<evidence type="ECO:0000256" key="1">
    <source>
        <dbReference type="ARBA" id="ARBA00004141"/>
    </source>
</evidence>
<dbReference type="RefSeq" id="WP_212657729.1">
    <property type="nucleotide sequence ID" value="NZ_JAGXTP010000001.1"/>
</dbReference>
<sequence>MSKNSEKPQGMGTFGGVFTPSVLTILGLVLFLRLGYVVGTVGLWQTLLIIGLASLVSVLTSISLAAVATNIEVKSGGVYYIISRTLGVAYGGAIGLVLFVALAVSVGFYCVGFAEGVTATFDITTPFAAQGIAAAAVLLMAVIAWFGSDLATRVQYVVMAFLVFSLISFGMGAWGHWDNSRLVAALGPNQGWIGFWPAFAIFFPAVTGFTQGVNMSGDLADPVRSIPRGTAYAVGLSILVYVVVAVLLAGAVPRGILTFDYGAMRNVAAFGPLIDAGIFAATLSSALASLMGAPRILQSLAKDKVFPFLAVFGVGHGPSDNPRNGILLGTLIALGTVALGNLNVIASVVAMFFVVTYGLLNYATYFEASGRSPSFRPALSWYDPRLSLVGGLVSLGVMLAINLTAGLVAIAVILAVYQYLQSTATESRWADGQRSYELQAVRDNLLAASARPEHARDWRPQILAFSNDEARRERLLRFAAWIEGHSGLTTVIRILEGKGRRARRELALAEKALERDLAAKGLTAFPLVVSATDLDVAVPVAVQSVGIGPTRINTVLLNWLDPAKRTEDPEQAKRFLGNLHASFLLGFNLVVFDAHEDDWERLTATRPAARTIDIWWSDNATGRLMLVLAYLMTRNTDWRGAPIRVITADAETDVDLRQAELEEELKSVRIAAEVIVLPIGDDRLEGLIGQSADSAIVFVPLGIREQEFTDWLGTPLANILPRLPIVALVMAAEEMDLSADPDQAEISD</sequence>
<feature type="transmembrane region" description="Helical" evidence="7">
    <location>
        <begin position="193"/>
        <end position="210"/>
    </location>
</feature>
<feature type="transmembrane region" description="Helical" evidence="7">
    <location>
        <begin position="231"/>
        <end position="252"/>
    </location>
</feature>